<dbReference type="PANTHER" id="PTHR11929">
    <property type="entry name" value="ALPHA- 1,3 -FUCOSYLTRANSFERASE"/>
    <property type="match status" value="1"/>
</dbReference>
<dbReference type="UniPathway" id="UPA00378"/>
<dbReference type="InterPro" id="IPR038577">
    <property type="entry name" value="GT10-like_C_sf"/>
</dbReference>
<evidence type="ECO:0000256" key="3">
    <source>
        <dbReference type="ARBA" id="ARBA00008919"/>
    </source>
</evidence>
<dbReference type="GO" id="GO:0032580">
    <property type="term" value="C:Golgi cisterna membrane"/>
    <property type="evidence" value="ECO:0007669"/>
    <property type="project" value="UniProtKB-SubCell"/>
</dbReference>
<evidence type="ECO:0000259" key="12">
    <source>
        <dbReference type="Pfam" id="PF00852"/>
    </source>
</evidence>
<comment type="similarity">
    <text evidence="3 11">Belongs to the glycosyltransferase 10 family.</text>
</comment>
<gene>
    <name evidence="15" type="primary">LOC113512965</name>
</gene>
<evidence type="ECO:0000256" key="4">
    <source>
        <dbReference type="ARBA" id="ARBA00022676"/>
    </source>
</evidence>
<protein>
    <recommendedName>
        <fullName evidence="11">Fucosyltransferase</fullName>
        <ecNumber evidence="11">2.4.1.-</ecNumber>
    </recommendedName>
</protein>
<evidence type="ECO:0000313" key="15">
    <source>
        <dbReference type="RefSeq" id="XP_026752744.2"/>
    </source>
</evidence>
<dbReference type="EC" id="2.4.1.-" evidence="11"/>
<dbReference type="Pfam" id="PF17039">
    <property type="entry name" value="Glyco_tran_10_N"/>
    <property type="match status" value="1"/>
</dbReference>
<evidence type="ECO:0000256" key="5">
    <source>
        <dbReference type="ARBA" id="ARBA00022679"/>
    </source>
</evidence>
<proteinExistence type="inferred from homology"/>
<dbReference type="InParanoid" id="A0A6J1WNB2"/>
<organism evidence="14 15">
    <name type="scientific">Galleria mellonella</name>
    <name type="common">Greater wax moth</name>
    <dbReference type="NCBI Taxonomy" id="7137"/>
    <lineage>
        <taxon>Eukaryota</taxon>
        <taxon>Metazoa</taxon>
        <taxon>Ecdysozoa</taxon>
        <taxon>Arthropoda</taxon>
        <taxon>Hexapoda</taxon>
        <taxon>Insecta</taxon>
        <taxon>Pterygota</taxon>
        <taxon>Neoptera</taxon>
        <taxon>Endopterygota</taxon>
        <taxon>Lepidoptera</taxon>
        <taxon>Glossata</taxon>
        <taxon>Ditrysia</taxon>
        <taxon>Pyraloidea</taxon>
        <taxon>Pyralidae</taxon>
        <taxon>Galleriinae</taxon>
        <taxon>Galleria</taxon>
    </lineage>
</organism>
<dbReference type="GO" id="GO:0046920">
    <property type="term" value="F:alpha-(1-&gt;3)-fucosyltransferase activity"/>
    <property type="evidence" value="ECO:0007669"/>
    <property type="project" value="TreeGrafter"/>
</dbReference>
<dbReference type="Proteomes" id="UP001652740">
    <property type="component" value="Unplaced"/>
</dbReference>
<keyword evidence="10" id="KW-0325">Glycoprotein</keyword>
<evidence type="ECO:0000256" key="1">
    <source>
        <dbReference type="ARBA" id="ARBA00004447"/>
    </source>
</evidence>
<keyword evidence="9 11" id="KW-0472">Membrane</keyword>
<dbReference type="FunCoup" id="A0A6J1WNB2">
    <property type="interactions" value="446"/>
</dbReference>
<keyword evidence="8 11" id="KW-1133">Transmembrane helix</keyword>
<dbReference type="PANTHER" id="PTHR11929:SF194">
    <property type="entry name" value="ALPHA-(1,3)-FUCOSYLTRANSFERASE 10"/>
    <property type="match status" value="1"/>
</dbReference>
<keyword evidence="5 11" id="KW-0808">Transferase</keyword>
<name>A0A6J1WNB2_GALME</name>
<evidence type="ECO:0000256" key="11">
    <source>
        <dbReference type="RuleBase" id="RU003832"/>
    </source>
</evidence>
<dbReference type="InterPro" id="IPR001503">
    <property type="entry name" value="Glyco_trans_10"/>
</dbReference>
<dbReference type="RefSeq" id="XP_026752744.2">
    <property type="nucleotide sequence ID" value="XM_026896943.3"/>
</dbReference>
<feature type="domain" description="Fucosyltransferase C-terminal" evidence="12">
    <location>
        <begin position="206"/>
        <end position="394"/>
    </location>
</feature>
<comment type="pathway">
    <text evidence="2">Protein modification; protein glycosylation.</text>
</comment>
<dbReference type="Gene3D" id="3.40.50.11660">
    <property type="entry name" value="Glycosyl transferase family 10, C-terminal domain"/>
    <property type="match status" value="1"/>
</dbReference>
<evidence type="ECO:0000256" key="7">
    <source>
        <dbReference type="ARBA" id="ARBA00022968"/>
    </source>
</evidence>
<evidence type="ECO:0000256" key="8">
    <source>
        <dbReference type="ARBA" id="ARBA00022989"/>
    </source>
</evidence>
<keyword evidence="6 11" id="KW-0812">Transmembrane</keyword>
<keyword evidence="14" id="KW-1185">Reference proteome</keyword>
<feature type="transmembrane region" description="Helical" evidence="11">
    <location>
        <begin position="35"/>
        <end position="57"/>
    </location>
</feature>
<evidence type="ECO:0000313" key="14">
    <source>
        <dbReference type="Proteomes" id="UP001652740"/>
    </source>
</evidence>
<comment type="subcellular location">
    <subcellularLocation>
        <location evidence="1 11">Golgi apparatus</location>
        <location evidence="1 11">Golgi stack membrane</location>
        <topology evidence="1 11">Single-pass type II membrane protein</topology>
    </subcellularLocation>
</comment>
<dbReference type="GeneID" id="113512965"/>
<dbReference type="KEGG" id="gmw:113512965"/>
<keyword evidence="4 11" id="KW-0328">Glycosyltransferase</keyword>
<evidence type="ECO:0000256" key="9">
    <source>
        <dbReference type="ARBA" id="ARBA00023136"/>
    </source>
</evidence>
<keyword evidence="7" id="KW-0735">Signal-anchor</keyword>
<dbReference type="Pfam" id="PF00852">
    <property type="entry name" value="Glyco_transf_10"/>
    <property type="match status" value="1"/>
</dbReference>
<evidence type="ECO:0000256" key="6">
    <source>
        <dbReference type="ARBA" id="ARBA00022692"/>
    </source>
</evidence>
<dbReference type="SUPFAM" id="SSF53756">
    <property type="entry name" value="UDP-Glycosyltransferase/glycogen phosphorylase"/>
    <property type="match status" value="1"/>
</dbReference>
<evidence type="ECO:0000256" key="2">
    <source>
        <dbReference type="ARBA" id="ARBA00004922"/>
    </source>
</evidence>
<keyword evidence="11" id="KW-0333">Golgi apparatus</keyword>
<evidence type="ECO:0000256" key="10">
    <source>
        <dbReference type="ARBA" id="ARBA00023180"/>
    </source>
</evidence>
<feature type="domain" description="Fucosyltransferase N-terminal" evidence="13">
    <location>
        <begin position="72"/>
        <end position="173"/>
    </location>
</feature>
<dbReference type="InterPro" id="IPR055270">
    <property type="entry name" value="Glyco_tran_10_C"/>
</dbReference>
<sequence length="439" mass="51621">MCTKSMKRNTHCFCRQIVIYLKEMTMKIFKRIMKLTVRNCLCSCIFIIFFLIFISFWKSESIGVYKQNAHIPVIVWWTNGFPSVNQIRTCSDNIDCEIIADKKINGNAVDAYLFYGSVINLEDLPLPRRPYDVIWGLFHEESPRNVEELMHEEMLNLFNFSATFSRHSDVPFPLQYMDSINDITSKEHYVDTSTKNNYLKEIGPIMYLQTDCETSTERDKYVKELMKFIQVDSYGACLNNKVIPQKFKHDYLNNLNDPEFLDFTARYKFVIAIENGVCDDYITEKFWRAIKVGTVPIYFGSPTIRDWLPNNKSAILIKDFPTPKAMSEYLQLLLKNDKLYEEYLEHKIKGTITNKRLHKELRARPYQNDALKTAETLECLVCKKLHEKNKRDKNIVTKYHYNCPQPISALTLGVNPHNSWLFSWRSAKLKVQEIYKKLG</sequence>
<reference evidence="15" key="1">
    <citation type="submission" date="2025-08" db="UniProtKB">
        <authorList>
            <consortium name="RefSeq"/>
        </authorList>
    </citation>
    <scope>IDENTIFICATION</scope>
    <source>
        <tissue evidence="15">Whole larvae</tissue>
    </source>
</reference>
<dbReference type="AlphaFoldDB" id="A0A6J1WNB2"/>
<dbReference type="InterPro" id="IPR031481">
    <property type="entry name" value="Glyco_tran_10_N"/>
</dbReference>
<evidence type="ECO:0000259" key="13">
    <source>
        <dbReference type="Pfam" id="PF17039"/>
    </source>
</evidence>
<accession>A0A6J1WNB2</accession>